<proteinExistence type="predicted"/>
<dbReference type="InterPro" id="IPR004314">
    <property type="entry name" value="Neprosin"/>
</dbReference>
<evidence type="ECO:0000259" key="2">
    <source>
        <dbReference type="PROSITE" id="PS52045"/>
    </source>
</evidence>
<protein>
    <recommendedName>
        <fullName evidence="2">Neprosin PEP catalytic domain-containing protein</fullName>
    </recommendedName>
</protein>
<gene>
    <name evidence="3" type="ORF">LTRI10_LOCUS8073</name>
</gene>
<dbReference type="Pfam" id="PF14365">
    <property type="entry name" value="Neprosin_AP"/>
    <property type="match status" value="1"/>
</dbReference>
<accession>A0AAV2CXT1</accession>
<feature type="chain" id="PRO_5043404850" description="Neprosin PEP catalytic domain-containing protein" evidence="1">
    <location>
        <begin position="21"/>
        <end position="388"/>
    </location>
</feature>
<dbReference type="Proteomes" id="UP001497516">
    <property type="component" value="Chromosome 10"/>
</dbReference>
<dbReference type="Pfam" id="PF03080">
    <property type="entry name" value="Neprosin"/>
    <property type="match status" value="1"/>
</dbReference>
<name>A0AAV2CXT1_9ROSI</name>
<evidence type="ECO:0000313" key="4">
    <source>
        <dbReference type="Proteomes" id="UP001497516"/>
    </source>
</evidence>
<evidence type="ECO:0000256" key="1">
    <source>
        <dbReference type="SAM" id="SignalP"/>
    </source>
</evidence>
<keyword evidence="4" id="KW-1185">Reference proteome</keyword>
<dbReference type="Gene3D" id="3.90.1320.10">
    <property type="entry name" value="Outer-capsid protein sigma 3, large lobe"/>
    <property type="match status" value="1"/>
</dbReference>
<dbReference type="PROSITE" id="PS52045">
    <property type="entry name" value="NEPROSIN_PEP_CD"/>
    <property type="match status" value="1"/>
</dbReference>
<feature type="domain" description="Neprosin PEP catalytic" evidence="2">
    <location>
        <begin position="140"/>
        <end position="388"/>
    </location>
</feature>
<keyword evidence="1" id="KW-0732">Signal</keyword>
<dbReference type="PANTHER" id="PTHR31589:SF221">
    <property type="entry name" value="LIGASE, PUTATIVE (DUF239)-RELATED"/>
    <property type="match status" value="1"/>
</dbReference>
<dbReference type="InterPro" id="IPR025521">
    <property type="entry name" value="Neprosin_propep"/>
</dbReference>
<dbReference type="PANTHER" id="PTHR31589">
    <property type="entry name" value="PROTEIN, PUTATIVE (DUF239)-RELATED-RELATED"/>
    <property type="match status" value="1"/>
</dbReference>
<dbReference type="EMBL" id="OZ034814">
    <property type="protein sequence ID" value="CAL1360650.1"/>
    <property type="molecule type" value="Genomic_DNA"/>
</dbReference>
<sequence>MTSKSWIVTLLLSSLHLALGVSNGGIIDDTLLIHPTSILKTIKSEVGEIIDCVDIYKQPAFSHPRLRNHTLQMEPSSYPIGLEPNSTFPSNSSSELNIQSWHKNGDYCPEGSIPILRSLDEDFPKKHTHPLASSTTNSLAPPGFKAEYAVAFLPGSYFYGALGEINVWNPKTLKKELSASQFWVTDGGGKDIDSVEVGWMVTAFTNHPTIFVYWTADGYNTGCYNVRCSGFVQTNRKIALGAFLTPISTYGGEQHLMGIKVYRDGQGNWWVNVLGQNLGYWPPNLFNGGLRGPASLIEWGGEVINSNPQGVHTSTQMGSGHFPSESYSRAAYFKNLQYIVDGGGLEDAKDITGQATRPECYDIQVQKPSREWGSYFYYGGPGLSANCK</sequence>
<evidence type="ECO:0000313" key="3">
    <source>
        <dbReference type="EMBL" id="CAL1360650.1"/>
    </source>
</evidence>
<reference evidence="3 4" key="1">
    <citation type="submission" date="2024-04" db="EMBL/GenBank/DDBJ databases">
        <authorList>
            <person name="Fracassetti M."/>
        </authorList>
    </citation>
    <scope>NUCLEOTIDE SEQUENCE [LARGE SCALE GENOMIC DNA]</scope>
</reference>
<organism evidence="3 4">
    <name type="scientific">Linum trigynum</name>
    <dbReference type="NCBI Taxonomy" id="586398"/>
    <lineage>
        <taxon>Eukaryota</taxon>
        <taxon>Viridiplantae</taxon>
        <taxon>Streptophyta</taxon>
        <taxon>Embryophyta</taxon>
        <taxon>Tracheophyta</taxon>
        <taxon>Spermatophyta</taxon>
        <taxon>Magnoliopsida</taxon>
        <taxon>eudicotyledons</taxon>
        <taxon>Gunneridae</taxon>
        <taxon>Pentapetalae</taxon>
        <taxon>rosids</taxon>
        <taxon>fabids</taxon>
        <taxon>Malpighiales</taxon>
        <taxon>Linaceae</taxon>
        <taxon>Linum</taxon>
    </lineage>
</organism>
<dbReference type="InterPro" id="IPR053168">
    <property type="entry name" value="Glutamic_endopeptidase"/>
</dbReference>
<feature type="signal peptide" evidence="1">
    <location>
        <begin position="1"/>
        <end position="20"/>
    </location>
</feature>
<dbReference type="AlphaFoldDB" id="A0AAV2CXT1"/>